<dbReference type="WBParaSite" id="Pan_g20458.t1">
    <property type="protein sequence ID" value="Pan_g20458.t1"/>
    <property type="gene ID" value="Pan_g20458"/>
</dbReference>
<dbReference type="Pfam" id="PF12937">
    <property type="entry name" value="F-box-like"/>
    <property type="match status" value="1"/>
</dbReference>
<dbReference type="InterPro" id="IPR036047">
    <property type="entry name" value="F-box-like_dom_sf"/>
</dbReference>
<dbReference type="SUPFAM" id="SSF81383">
    <property type="entry name" value="F-box domain"/>
    <property type="match status" value="1"/>
</dbReference>
<dbReference type="Proteomes" id="UP000492821">
    <property type="component" value="Unassembled WGS sequence"/>
</dbReference>
<reference evidence="3" key="2">
    <citation type="submission" date="2020-10" db="UniProtKB">
        <authorList>
            <consortium name="WormBaseParasite"/>
        </authorList>
    </citation>
    <scope>IDENTIFICATION</scope>
</reference>
<evidence type="ECO:0000313" key="3">
    <source>
        <dbReference type="WBParaSite" id="Pan_g20458.t1"/>
    </source>
</evidence>
<dbReference type="Gene3D" id="1.20.1280.50">
    <property type="match status" value="1"/>
</dbReference>
<dbReference type="InterPro" id="IPR001810">
    <property type="entry name" value="F-box_dom"/>
</dbReference>
<reference evidence="2" key="1">
    <citation type="journal article" date="2013" name="Genetics">
        <title>The draft genome and transcriptome of Panagrellus redivivus are shaped by the harsh demands of a free-living lifestyle.</title>
        <authorList>
            <person name="Srinivasan J."/>
            <person name="Dillman A.R."/>
            <person name="Macchietto M.G."/>
            <person name="Heikkinen L."/>
            <person name="Lakso M."/>
            <person name="Fracchia K.M."/>
            <person name="Antoshechkin I."/>
            <person name="Mortazavi A."/>
            <person name="Wong G."/>
            <person name="Sternberg P.W."/>
        </authorList>
    </citation>
    <scope>NUCLEOTIDE SEQUENCE [LARGE SCALE GENOMIC DNA]</scope>
    <source>
        <strain evidence="2">MT8872</strain>
    </source>
</reference>
<protein>
    <submittedName>
        <fullName evidence="3">F-box domain-containing protein</fullName>
    </submittedName>
</protein>
<evidence type="ECO:0000313" key="2">
    <source>
        <dbReference type="Proteomes" id="UP000492821"/>
    </source>
</evidence>
<accession>A0A7E4VFF9</accession>
<organism evidence="2 3">
    <name type="scientific">Panagrellus redivivus</name>
    <name type="common">Microworm</name>
    <dbReference type="NCBI Taxonomy" id="6233"/>
    <lineage>
        <taxon>Eukaryota</taxon>
        <taxon>Metazoa</taxon>
        <taxon>Ecdysozoa</taxon>
        <taxon>Nematoda</taxon>
        <taxon>Chromadorea</taxon>
        <taxon>Rhabditida</taxon>
        <taxon>Tylenchina</taxon>
        <taxon>Panagrolaimomorpha</taxon>
        <taxon>Panagrolaimoidea</taxon>
        <taxon>Panagrolaimidae</taxon>
        <taxon>Panagrellus</taxon>
    </lineage>
</organism>
<keyword evidence="2" id="KW-1185">Reference proteome</keyword>
<sequence>MSSFTASPLEIQLNILSYLAPEDLVRCKLVSRRFAVIADAFPFDLQRIKCHCEAVCGSNGNLRLVVQKAGNMKTLEVTPESLKKLEVTELLVTSENNSTDNHDAAVIELIRVLQTSRQTNLRIVTVRDLRLETSVLAQQLLDFVCTGLIQEINLNNVISQALSAAHIGTMDSLCQARVAGAKLETADALINKLTKDMRFKPRLNVPFIAEGTACSPEAVATFLREWIHLPESPYFQYKLVNCDAVWRARLAEECERQALSHVFYEFPSVANPLSHIKIKFHEDTNECVLFPIKDVPARSPVSPYVCFARYFRDF</sequence>
<feature type="domain" description="F-box" evidence="1">
    <location>
        <begin position="1"/>
        <end position="48"/>
    </location>
</feature>
<evidence type="ECO:0000259" key="1">
    <source>
        <dbReference type="PROSITE" id="PS50181"/>
    </source>
</evidence>
<name>A0A7E4VFF9_PANRE</name>
<dbReference type="AlphaFoldDB" id="A0A7E4VFF9"/>
<dbReference type="CDD" id="cd09917">
    <property type="entry name" value="F-box_SF"/>
    <property type="match status" value="1"/>
</dbReference>
<proteinExistence type="predicted"/>
<dbReference type="PROSITE" id="PS50181">
    <property type="entry name" value="FBOX"/>
    <property type="match status" value="1"/>
</dbReference>
<dbReference type="SMART" id="SM00256">
    <property type="entry name" value="FBOX"/>
    <property type="match status" value="1"/>
</dbReference>